<keyword evidence="4" id="KW-0539">Nucleus</keyword>
<dbReference type="EMBL" id="KI927965">
    <property type="protein sequence ID" value="ETW29441.1"/>
    <property type="molecule type" value="Genomic_DNA"/>
</dbReference>
<dbReference type="Proteomes" id="UP000030656">
    <property type="component" value="Unassembled WGS sequence"/>
</dbReference>
<reference evidence="6 7" key="2">
    <citation type="submission" date="2013-02" db="EMBL/GenBank/DDBJ databases">
        <title>The Genome Sequence of Plasmodium falciparum FCH/4.</title>
        <authorList>
            <consortium name="The Broad Institute Genome Sequencing Platform"/>
            <consortium name="The Broad Institute Genome Sequencing Center for Infectious Disease"/>
            <person name="Neafsey D."/>
            <person name="Cheeseman I."/>
            <person name="Volkman S."/>
            <person name="Adams J."/>
            <person name="Walker B."/>
            <person name="Young S.K."/>
            <person name="Zeng Q."/>
            <person name="Gargeya S."/>
            <person name="Fitzgerald M."/>
            <person name="Haas B."/>
            <person name="Abouelleil A."/>
            <person name="Alvarado L."/>
            <person name="Arachchi H.M."/>
            <person name="Berlin A.M."/>
            <person name="Chapman S.B."/>
            <person name="Dewar J."/>
            <person name="Goldberg J."/>
            <person name="Griggs A."/>
            <person name="Gujja S."/>
            <person name="Hansen M."/>
            <person name="Howarth C."/>
            <person name="Imamovic A."/>
            <person name="Larimer J."/>
            <person name="McCowan C."/>
            <person name="Murphy C."/>
            <person name="Neiman D."/>
            <person name="Pearson M."/>
            <person name="Priest M."/>
            <person name="Roberts A."/>
            <person name="Saif S."/>
            <person name="Shea T."/>
            <person name="Sisk P."/>
            <person name="Sykes S."/>
            <person name="Wortman J."/>
            <person name="Nusbaum C."/>
            <person name="Birren B."/>
        </authorList>
    </citation>
    <scope>NUCLEOTIDE SEQUENCE [LARGE SCALE GENOMIC DNA]</scope>
    <source>
        <strain evidence="6 7">FCH/4</strain>
    </source>
</reference>
<feature type="domain" description="GINS subunit" evidence="5">
    <location>
        <begin position="76"/>
        <end position="181"/>
    </location>
</feature>
<dbReference type="InterPro" id="IPR036224">
    <property type="entry name" value="GINS_bundle-like_dom_sf"/>
</dbReference>
<dbReference type="InterPro" id="IPR036322">
    <property type="entry name" value="WD40_repeat_dom_sf"/>
</dbReference>
<dbReference type="GO" id="GO:0000727">
    <property type="term" value="P:double-strand break repair via break-induced replication"/>
    <property type="evidence" value="ECO:0007669"/>
    <property type="project" value="TreeGrafter"/>
</dbReference>
<dbReference type="Gene3D" id="1.20.58.1020">
    <property type="match status" value="1"/>
</dbReference>
<proteinExistence type="inferred from homology"/>
<evidence type="ECO:0000256" key="1">
    <source>
        <dbReference type="ARBA" id="ARBA00004123"/>
    </source>
</evidence>
<evidence type="ECO:0000256" key="3">
    <source>
        <dbReference type="ARBA" id="ARBA00022705"/>
    </source>
</evidence>
<dbReference type="AlphaFoldDB" id="A0A024VNI4"/>
<evidence type="ECO:0000259" key="5">
    <source>
        <dbReference type="Pfam" id="PF05916"/>
    </source>
</evidence>
<sequence>MVVIIKLYKLSLNIFKILFCTSVFEDNLYYYLSISYFSLKGFDIKEMKAGERQWIPIYIAISLSSYAYVDVEFPFWFYIKNFINIKEQEYKNLNELFDLPSPYFFEICYMFLDQKIFSKATPIETVGQKSYFKYMAKVAGYVEDIKHCREEKIIKHLEEQDVHSNYIYISNLQYSETYLVNLSLYRSLTGKVCLYKITIKENKETNTNISYVYNNNNNITDDEKKCINDLNNREELKKENYSKSTIDDVVISKKELNNHNNINNNNNNNNNNNSEIIKKYHILCMFRNNSIKSIYIDKNNIYICYESCIDVFCVRSYQFIQKINLDVTNNKQVIYYENYILFNNSKSLFIYDITSNFSSYFYKNFLKNIVIFDFNINYLLCYKNNFGKCHIRVLQIFADAQKCEHELIFCVDFSSKFISHGKFLDDEKIIVAKNGKRLIIFDFKKAIDMYRIRKLKKKILDIHKSVENMLFILVENQIFIFNLSTFVFYKTVQLPKGLFYFKWSYFIRYKNRKIIFSSDKGVYYIDYSIEENV</sequence>
<evidence type="ECO:0000256" key="2">
    <source>
        <dbReference type="ARBA" id="ARBA00010565"/>
    </source>
</evidence>
<accession>A0A024VNI4</accession>
<dbReference type="GO" id="GO:0000811">
    <property type="term" value="C:GINS complex"/>
    <property type="evidence" value="ECO:0007669"/>
    <property type="project" value="TreeGrafter"/>
</dbReference>
<dbReference type="SUPFAM" id="SSF50978">
    <property type="entry name" value="WD40 repeat-like"/>
    <property type="match status" value="1"/>
</dbReference>
<comment type="subcellular location">
    <subcellularLocation>
        <location evidence="1">Nucleus</location>
    </subcellularLocation>
</comment>
<dbReference type="PANTHER" id="PTHR12772:SF0">
    <property type="entry name" value="DNA REPLICATION COMPLEX GINS PROTEIN PSF2"/>
    <property type="match status" value="1"/>
</dbReference>
<dbReference type="OrthoDB" id="370170at2759"/>
<protein>
    <recommendedName>
        <fullName evidence="5">GINS subunit domain-containing protein</fullName>
    </recommendedName>
</protein>
<dbReference type="InterPro" id="IPR007257">
    <property type="entry name" value="GINS_Psf2"/>
</dbReference>
<name>A0A024VNI4_PLAFA</name>
<reference evidence="6 7" key="1">
    <citation type="submission" date="2013-02" db="EMBL/GenBank/DDBJ databases">
        <title>The Genome Annotation of Plasmodium falciparum FCH/4.</title>
        <authorList>
            <consortium name="The Broad Institute Genome Sequencing Platform"/>
            <consortium name="The Broad Institute Genome Sequencing Center for Infectious Disease"/>
            <person name="Neafsey D."/>
            <person name="Hoffman S."/>
            <person name="Volkman S."/>
            <person name="Rosenthal P."/>
            <person name="Walker B."/>
            <person name="Young S.K."/>
            <person name="Zeng Q."/>
            <person name="Gargeya S."/>
            <person name="Fitzgerald M."/>
            <person name="Haas B."/>
            <person name="Abouelleil A."/>
            <person name="Allen A.W."/>
            <person name="Alvarado L."/>
            <person name="Arachchi H.M."/>
            <person name="Berlin A.M."/>
            <person name="Chapman S.B."/>
            <person name="Gainer-Dewar J."/>
            <person name="Goldberg J."/>
            <person name="Griggs A."/>
            <person name="Gujja S."/>
            <person name="Hansen M."/>
            <person name="Howarth C."/>
            <person name="Imamovic A."/>
            <person name="Ireland A."/>
            <person name="Larimer J."/>
            <person name="McCowan C."/>
            <person name="Murphy C."/>
            <person name="Pearson M."/>
            <person name="Poon T.W."/>
            <person name="Priest M."/>
            <person name="Roberts A."/>
            <person name="Saif S."/>
            <person name="Shea T."/>
            <person name="Sisk P."/>
            <person name="Sykes S."/>
            <person name="Wortman J."/>
            <person name="Nusbaum C."/>
            <person name="Birren B."/>
        </authorList>
    </citation>
    <scope>NUCLEOTIDE SEQUENCE [LARGE SCALE GENOMIC DNA]</scope>
    <source>
        <strain evidence="6 7">FCH/4</strain>
    </source>
</reference>
<keyword evidence="3" id="KW-0235">DNA replication</keyword>
<dbReference type="PANTHER" id="PTHR12772">
    <property type="entry name" value="DNA REPLICATION COMPLEX GINS PROTEIN PSF2"/>
    <property type="match status" value="1"/>
</dbReference>
<dbReference type="GO" id="GO:0006260">
    <property type="term" value="P:DNA replication"/>
    <property type="evidence" value="ECO:0007669"/>
    <property type="project" value="UniProtKB-KW"/>
</dbReference>
<comment type="similarity">
    <text evidence="2">Belongs to the GINS2/PSF2 family.</text>
</comment>
<dbReference type="InterPro" id="IPR021151">
    <property type="entry name" value="GINS_A"/>
</dbReference>
<dbReference type="SUPFAM" id="SSF158573">
    <property type="entry name" value="GINS helical bundle-like"/>
    <property type="match status" value="1"/>
</dbReference>
<evidence type="ECO:0000313" key="6">
    <source>
        <dbReference type="EMBL" id="ETW29441.1"/>
    </source>
</evidence>
<dbReference type="CDD" id="cd11712">
    <property type="entry name" value="GINS_A_psf2"/>
    <property type="match status" value="1"/>
</dbReference>
<evidence type="ECO:0000256" key="4">
    <source>
        <dbReference type="ARBA" id="ARBA00023242"/>
    </source>
</evidence>
<dbReference type="Pfam" id="PF05916">
    <property type="entry name" value="Sld5"/>
    <property type="match status" value="1"/>
</dbReference>
<gene>
    <name evidence="6" type="ORF">PFFCH_03093</name>
</gene>
<evidence type="ECO:0000313" key="7">
    <source>
        <dbReference type="Proteomes" id="UP000030656"/>
    </source>
</evidence>
<organism evidence="6 7">
    <name type="scientific">Plasmodium falciparum FCH/4</name>
    <dbReference type="NCBI Taxonomy" id="1036724"/>
    <lineage>
        <taxon>Eukaryota</taxon>
        <taxon>Sar</taxon>
        <taxon>Alveolata</taxon>
        <taxon>Apicomplexa</taxon>
        <taxon>Aconoidasida</taxon>
        <taxon>Haemosporida</taxon>
        <taxon>Plasmodiidae</taxon>
        <taxon>Plasmodium</taxon>
        <taxon>Plasmodium (Laverania)</taxon>
    </lineage>
</organism>